<dbReference type="PANTHER" id="PTHR35712">
    <property type="entry name" value="MYOSIN HEAVY CHAIN-LIKE PROTEIN"/>
    <property type="match status" value="1"/>
</dbReference>
<protein>
    <submittedName>
        <fullName evidence="3">Uncharacterized protein</fullName>
    </submittedName>
</protein>
<evidence type="ECO:0000313" key="3">
    <source>
        <dbReference type="EMBL" id="KAH7428505.1"/>
    </source>
</evidence>
<proteinExistence type="predicted"/>
<gene>
    <name evidence="3" type="ORF">KP509_09G004600</name>
</gene>
<sequence>MRMAEMAGQKDVPEENSVLSDGVAQEFEHGKLVEENTSYQIVLKQTSPGSSSNRLSRKLTRRSSSLENSNSCEKDLVDCQKKLIDCQQENTKLNEELLGVSLLKNKLADLLKRENEEKVRLEKQQNFFQNQVLAASFERDQLMSEVDKFHRKEEEMSESIAELQERLHETKSKYSEEKNSRTELQDELERLKHEVILYRKVVDKFWNVRAQATQEQESEKNEERSMILLQEDEGFWSYGDQNKIYHDQVTKAQEDVVVLQRELDACQNSLVICQREKLEESNARKHSETAFLDCKMQLIALANKVDSELEQLSLIKASLKEEMSAFFLEQMKEILSLQEALQNTFAQEKGITEDKPDFRTAGGSLNESRDIDIDTTCNFEDPMIEKKIDGGNTDVSKEEETSIDENADYIQASNDDNKAALAQALQEKVAALLLLSQQEERHLVESNAVVRLESEISSLKQQLFQVTNEKVDALMELAQVHGKLHKLQDTSKDTLSNGQLSSIEDHHLFCMVDKNPTSPDSTKRASMQGYWKHLWLKGPELGLRTKSLSHMLTLRSSKETDPDCLSRLRAENATLREAITNIRHLCKASNRLRLTIARVAADSNVQTESSIQAAAKSVDGVISEALHLKVSLHNSLPVDDLEWNSIGSPLARASEANPDSSDYDANDDLHIVSFFGLEVLRLVLLAAQLQKRCLGQNLV</sequence>
<comment type="caution">
    <text evidence="3">The sequence shown here is derived from an EMBL/GenBank/DDBJ whole genome shotgun (WGS) entry which is preliminary data.</text>
</comment>
<dbReference type="EMBL" id="CM035414">
    <property type="protein sequence ID" value="KAH7428498.1"/>
    <property type="molecule type" value="Genomic_DNA"/>
</dbReference>
<dbReference type="EMBL" id="CM035414">
    <property type="protein sequence ID" value="KAH7428501.1"/>
    <property type="molecule type" value="Genomic_DNA"/>
</dbReference>
<dbReference type="EMBL" id="CM035414">
    <property type="protein sequence ID" value="KAH7428505.1"/>
    <property type="molecule type" value="Genomic_DNA"/>
</dbReference>
<evidence type="ECO:0000256" key="2">
    <source>
        <dbReference type="SAM" id="MobiDB-lite"/>
    </source>
</evidence>
<name>A0A8T2U4D5_CERRI</name>
<dbReference type="OrthoDB" id="1719803at2759"/>
<evidence type="ECO:0000256" key="1">
    <source>
        <dbReference type="SAM" id="Coils"/>
    </source>
</evidence>
<dbReference type="AlphaFoldDB" id="A0A8T2U4D5"/>
<dbReference type="PANTHER" id="PTHR35712:SF1">
    <property type="entry name" value="MYOSIN HEAVY CHAIN-LIKE PROTEIN"/>
    <property type="match status" value="1"/>
</dbReference>
<dbReference type="EMBL" id="CM035414">
    <property type="protein sequence ID" value="KAH7428500.1"/>
    <property type="molecule type" value="Genomic_DNA"/>
</dbReference>
<evidence type="ECO:0000313" key="4">
    <source>
        <dbReference type="Proteomes" id="UP000825935"/>
    </source>
</evidence>
<keyword evidence="1" id="KW-0175">Coiled coil</keyword>
<feature type="region of interest" description="Disordered" evidence="2">
    <location>
        <begin position="1"/>
        <end position="23"/>
    </location>
</feature>
<feature type="coiled-coil region" evidence="1">
    <location>
        <begin position="76"/>
        <end position="201"/>
    </location>
</feature>
<dbReference type="Proteomes" id="UP000825935">
    <property type="component" value="Chromosome 9"/>
</dbReference>
<organism evidence="3 4">
    <name type="scientific">Ceratopteris richardii</name>
    <name type="common">Triangle waterfern</name>
    <dbReference type="NCBI Taxonomy" id="49495"/>
    <lineage>
        <taxon>Eukaryota</taxon>
        <taxon>Viridiplantae</taxon>
        <taxon>Streptophyta</taxon>
        <taxon>Embryophyta</taxon>
        <taxon>Tracheophyta</taxon>
        <taxon>Polypodiopsida</taxon>
        <taxon>Polypodiidae</taxon>
        <taxon>Polypodiales</taxon>
        <taxon>Pteridineae</taxon>
        <taxon>Pteridaceae</taxon>
        <taxon>Parkerioideae</taxon>
        <taxon>Ceratopteris</taxon>
    </lineage>
</organism>
<feature type="region of interest" description="Disordered" evidence="2">
    <location>
        <begin position="44"/>
        <end position="71"/>
    </location>
</feature>
<reference evidence="3" key="1">
    <citation type="submission" date="2021-08" db="EMBL/GenBank/DDBJ databases">
        <title>WGS assembly of Ceratopteris richardii.</title>
        <authorList>
            <person name="Marchant D.B."/>
            <person name="Chen G."/>
            <person name="Jenkins J."/>
            <person name="Shu S."/>
            <person name="Leebens-Mack J."/>
            <person name="Grimwood J."/>
            <person name="Schmutz J."/>
            <person name="Soltis P."/>
            <person name="Soltis D."/>
            <person name="Chen Z.-H."/>
        </authorList>
    </citation>
    <scope>NUCLEOTIDE SEQUENCE</scope>
    <source>
        <strain evidence="3">Whitten #5841</strain>
        <tissue evidence="3">Leaf</tissue>
    </source>
</reference>
<dbReference type="OMA" id="KERTREY"/>
<keyword evidence="4" id="KW-1185">Reference proteome</keyword>
<accession>A0A8T2U4D5</accession>